<dbReference type="Gene3D" id="3.90.650.10">
    <property type="entry name" value="PurM-like C-terminal domain"/>
    <property type="match status" value="1"/>
</dbReference>
<evidence type="ECO:0000256" key="1">
    <source>
        <dbReference type="ARBA" id="ARBA00006243"/>
    </source>
</evidence>
<gene>
    <name evidence="4" type="primary">hypE</name>
    <name evidence="4" type="ORF">HRbin17_01546</name>
</gene>
<dbReference type="CDD" id="cd06061">
    <property type="entry name" value="PurM-like1"/>
    <property type="match status" value="1"/>
</dbReference>
<dbReference type="InterPro" id="IPR010918">
    <property type="entry name" value="PurM-like_C_dom"/>
</dbReference>
<dbReference type="InterPro" id="IPR016188">
    <property type="entry name" value="PurM-like_N"/>
</dbReference>
<proteinExistence type="inferred from homology"/>
<comment type="similarity">
    <text evidence="1">Belongs to the HypE family.</text>
</comment>
<dbReference type="SUPFAM" id="SSF56042">
    <property type="entry name" value="PurM C-terminal domain-like"/>
    <property type="match status" value="1"/>
</dbReference>
<comment type="caution">
    <text evidence="4">The sequence shown here is derived from an EMBL/GenBank/DDBJ whole genome shotgun (WGS) entry which is preliminary data.</text>
</comment>
<accession>A0A2H5XCY2</accession>
<dbReference type="InterPro" id="IPR036676">
    <property type="entry name" value="PurM-like_C_sf"/>
</dbReference>
<dbReference type="InterPro" id="IPR011854">
    <property type="entry name" value="HypE"/>
</dbReference>
<reference evidence="5" key="1">
    <citation type="submission" date="2017-09" db="EMBL/GenBank/DDBJ databases">
        <title>Metaegenomics of thermophilic ammonia-oxidizing enrichment culture.</title>
        <authorList>
            <person name="Kato S."/>
            <person name="Suzuki K."/>
        </authorList>
    </citation>
    <scope>NUCLEOTIDE SEQUENCE [LARGE SCALE GENOMIC DNA]</scope>
</reference>
<dbReference type="PANTHER" id="PTHR30303:SF4">
    <property type="entry name" value="HYDROGENASE EXPRESSION_FORMATION PROTEIN HYPE"/>
    <property type="match status" value="1"/>
</dbReference>
<feature type="domain" description="PurM-like C-terminal" evidence="3">
    <location>
        <begin position="155"/>
        <end position="315"/>
    </location>
</feature>
<evidence type="ECO:0000259" key="3">
    <source>
        <dbReference type="Pfam" id="PF02769"/>
    </source>
</evidence>
<dbReference type="InterPro" id="IPR036921">
    <property type="entry name" value="PurM-like_N_sf"/>
</dbReference>
<sequence length="340" mass="36021">MSGYDFSAGKLDYRLLRDLLSGLPLDERTVIGPRIGEDAAVVDMGDRYLVATTDPITFATDLIGWYAVHINANDVATMGAQPRWFLATVLLPEGRTDAGWVRSIFTQMADACRSLDIAFIGGHTEITPELPRTIVVGTMLGEVAKDRLVTSAKAQVGDAVLVTKGVPVEGTAIIAREAAEILRQQGVPVALIERAQQFLFDPGISVVRDALVACQAATVHAMHDPTEGGLAMGLWELAEASQVTIEVDADAVPVLPEGRQLCAALGLNPWGTIASGALLLCVAATDAGKVLDALHNAGIAAFRIGTVSGHGQAAVFLRYPDGRSEPLPMFAKDEIVRLFG</sequence>
<name>A0A2H5XCY2_9BACT</name>
<dbReference type="PIRSF" id="PIRSF005644">
    <property type="entry name" value="Hdrgns_mtr_HypE"/>
    <property type="match status" value="1"/>
</dbReference>
<protein>
    <submittedName>
        <fullName evidence="4">Hydrogenase expression/formation protein HypE</fullName>
    </submittedName>
</protein>
<dbReference type="PANTHER" id="PTHR30303">
    <property type="entry name" value="HYDROGENASE ISOENZYMES FORMATION PROTEIN HYPE"/>
    <property type="match status" value="1"/>
</dbReference>
<dbReference type="Gene3D" id="3.30.1330.10">
    <property type="entry name" value="PurM-like, N-terminal domain"/>
    <property type="match status" value="1"/>
</dbReference>
<dbReference type="AlphaFoldDB" id="A0A2H5XCY2"/>
<dbReference type="Proteomes" id="UP000236173">
    <property type="component" value="Unassembled WGS sequence"/>
</dbReference>
<dbReference type="SUPFAM" id="SSF55326">
    <property type="entry name" value="PurM N-terminal domain-like"/>
    <property type="match status" value="1"/>
</dbReference>
<dbReference type="Pfam" id="PF02769">
    <property type="entry name" value="AIRS_C"/>
    <property type="match status" value="1"/>
</dbReference>
<evidence type="ECO:0000313" key="4">
    <source>
        <dbReference type="EMBL" id="GBC99025.1"/>
    </source>
</evidence>
<evidence type="ECO:0000313" key="5">
    <source>
        <dbReference type="Proteomes" id="UP000236173"/>
    </source>
</evidence>
<dbReference type="EMBL" id="BEHT01000019">
    <property type="protein sequence ID" value="GBC99025.1"/>
    <property type="molecule type" value="Genomic_DNA"/>
</dbReference>
<dbReference type="Pfam" id="PF00586">
    <property type="entry name" value="AIRS"/>
    <property type="match status" value="1"/>
</dbReference>
<organism evidence="4 5">
    <name type="scientific">Candidatus Fervidibacter japonicus</name>
    <dbReference type="NCBI Taxonomy" id="2035412"/>
    <lineage>
        <taxon>Bacteria</taxon>
        <taxon>Candidatus Fervidibacterota</taxon>
        <taxon>Candidatus Fervidibacter</taxon>
    </lineage>
</organism>
<dbReference type="GO" id="GO:0051604">
    <property type="term" value="P:protein maturation"/>
    <property type="evidence" value="ECO:0007669"/>
    <property type="project" value="TreeGrafter"/>
</dbReference>
<evidence type="ECO:0000259" key="2">
    <source>
        <dbReference type="Pfam" id="PF00586"/>
    </source>
</evidence>
<feature type="domain" description="PurM-like N-terminal" evidence="2">
    <location>
        <begin position="36"/>
        <end position="143"/>
    </location>
</feature>